<keyword evidence="5 7" id="KW-0472">Membrane</keyword>
<evidence type="ECO:0000256" key="6">
    <source>
        <dbReference type="SAM" id="MobiDB-lite"/>
    </source>
</evidence>
<dbReference type="AlphaFoldDB" id="A0A8J6DII2"/>
<name>A0A8J6DII2_GALPY</name>
<comment type="caution">
    <text evidence="8">The sequence shown here is derived from an EMBL/GenBank/DDBJ whole genome shotgun (WGS) entry which is preliminary data.</text>
</comment>
<dbReference type="SMART" id="SM01077">
    <property type="entry name" value="Cg6151-P"/>
    <property type="match status" value="1"/>
</dbReference>
<evidence type="ECO:0000256" key="4">
    <source>
        <dbReference type="ARBA" id="ARBA00022989"/>
    </source>
</evidence>
<evidence type="ECO:0000256" key="1">
    <source>
        <dbReference type="ARBA" id="ARBA00004127"/>
    </source>
</evidence>
<evidence type="ECO:0000313" key="9">
    <source>
        <dbReference type="Proteomes" id="UP000700334"/>
    </source>
</evidence>
<keyword evidence="3 7" id="KW-0812">Transmembrane</keyword>
<dbReference type="OrthoDB" id="9934994at2759"/>
<sequence length="256" mass="26766">YANWGEFAVGAPMLVPEPRPYANEAASPTRQRAGRRGQLGALCAGRSDGSSMSGPGGAAGAPASSAPPAQEEGMTWWYRWLCRLSGVLGAASCAISGLFNCITVHPLNIAAVAPRGCALRARVCGVPARAGLRLLIVLTGARPAQTQAFLNAFVLLLCEAPACCPFVEAAHALASRVDRLRAWQKAAFYCGMAVVPIVISLTLTTLLGNAVAFATGVLYGLAALGRRGDAISYARIQQQKQQADEEKLAETLEGEL</sequence>
<feature type="transmembrane region" description="Helical" evidence="7">
    <location>
        <begin position="186"/>
        <end position="203"/>
    </location>
</feature>
<evidence type="ECO:0000256" key="3">
    <source>
        <dbReference type="ARBA" id="ARBA00022692"/>
    </source>
</evidence>
<dbReference type="Pfam" id="PF10233">
    <property type="entry name" value="Cg6151-P"/>
    <property type="match status" value="1"/>
</dbReference>
<evidence type="ECO:0000256" key="7">
    <source>
        <dbReference type="SAM" id="Phobius"/>
    </source>
</evidence>
<organism evidence="8 9">
    <name type="scientific">Galemys pyrenaicus</name>
    <name type="common">Iberian desman</name>
    <name type="synonym">Pyrenean desman</name>
    <dbReference type="NCBI Taxonomy" id="202257"/>
    <lineage>
        <taxon>Eukaryota</taxon>
        <taxon>Metazoa</taxon>
        <taxon>Chordata</taxon>
        <taxon>Craniata</taxon>
        <taxon>Vertebrata</taxon>
        <taxon>Euteleostomi</taxon>
        <taxon>Mammalia</taxon>
        <taxon>Eutheria</taxon>
        <taxon>Laurasiatheria</taxon>
        <taxon>Eulipotyphla</taxon>
        <taxon>Talpidae</taxon>
        <taxon>Galemys</taxon>
    </lineage>
</organism>
<evidence type="ECO:0000313" key="8">
    <source>
        <dbReference type="EMBL" id="KAG8509451.1"/>
    </source>
</evidence>
<dbReference type="PANTHER" id="PTHR13314">
    <property type="entry name" value="CALCIUM CHANNEL FLOWER HOMOLOG"/>
    <property type="match status" value="1"/>
</dbReference>
<feature type="region of interest" description="Disordered" evidence="6">
    <location>
        <begin position="46"/>
        <end position="67"/>
    </location>
</feature>
<proteinExistence type="inferred from homology"/>
<dbReference type="GO" id="GO:0016192">
    <property type="term" value="P:vesicle-mediated transport"/>
    <property type="evidence" value="ECO:0007669"/>
    <property type="project" value="TreeGrafter"/>
</dbReference>
<dbReference type="GO" id="GO:0012505">
    <property type="term" value="C:endomembrane system"/>
    <property type="evidence" value="ECO:0007669"/>
    <property type="project" value="UniProtKB-SubCell"/>
</dbReference>
<evidence type="ECO:0000256" key="5">
    <source>
        <dbReference type="ARBA" id="ARBA00023136"/>
    </source>
</evidence>
<dbReference type="EMBL" id="JAGFMF010011945">
    <property type="protein sequence ID" value="KAG8509451.1"/>
    <property type="molecule type" value="Genomic_DNA"/>
</dbReference>
<dbReference type="PANTHER" id="PTHR13314:SF2">
    <property type="entry name" value="CALCIUM CHANNEL FLOWER HOMOLOG"/>
    <property type="match status" value="1"/>
</dbReference>
<dbReference type="GO" id="GO:0016020">
    <property type="term" value="C:membrane"/>
    <property type="evidence" value="ECO:0007669"/>
    <property type="project" value="InterPro"/>
</dbReference>
<comment type="similarity">
    <text evidence="2">Belongs to the calcium channel flower family.</text>
</comment>
<dbReference type="Proteomes" id="UP000700334">
    <property type="component" value="Unassembled WGS sequence"/>
</dbReference>
<accession>A0A8J6DII2</accession>
<keyword evidence="9" id="KW-1185">Reference proteome</keyword>
<reference evidence="8" key="1">
    <citation type="journal article" date="2021" name="Evol. Appl.">
        <title>The genome of the Pyrenean desman and the effects of bottlenecks and inbreeding on the genomic landscape of an endangered species.</title>
        <authorList>
            <person name="Escoda L."/>
            <person name="Castresana J."/>
        </authorList>
    </citation>
    <scope>NUCLEOTIDE SEQUENCE</scope>
    <source>
        <strain evidence="8">IBE-C5619</strain>
    </source>
</reference>
<protein>
    <submittedName>
        <fullName evidence="8">Calcium channel flower</fullName>
    </submittedName>
</protein>
<evidence type="ECO:0000256" key="2">
    <source>
        <dbReference type="ARBA" id="ARBA00010023"/>
    </source>
</evidence>
<comment type="subcellular location">
    <subcellularLocation>
        <location evidence="1">Endomembrane system</location>
        <topology evidence="1">Multi-pass membrane protein</topology>
    </subcellularLocation>
</comment>
<dbReference type="InterPro" id="IPR019365">
    <property type="entry name" value="TVP18/Ca-channel_flower"/>
</dbReference>
<keyword evidence="4 7" id="KW-1133">Transmembrane helix</keyword>
<gene>
    <name evidence="8" type="ORF">J0S82_011815</name>
</gene>
<feature type="non-terminal residue" evidence="8">
    <location>
        <position position="256"/>
    </location>
</feature>